<proteinExistence type="predicted"/>
<keyword evidence="1" id="KW-1133">Transmembrane helix</keyword>
<protein>
    <recommendedName>
        <fullName evidence="3">Band 7 domain-containing protein</fullName>
    </recommendedName>
</protein>
<feature type="non-terminal residue" evidence="2">
    <location>
        <position position="33"/>
    </location>
</feature>
<evidence type="ECO:0000256" key="1">
    <source>
        <dbReference type="SAM" id="Phobius"/>
    </source>
</evidence>
<evidence type="ECO:0000313" key="2">
    <source>
        <dbReference type="EMBL" id="GAJ17396.1"/>
    </source>
</evidence>
<evidence type="ECO:0008006" key="3">
    <source>
        <dbReference type="Google" id="ProtNLM"/>
    </source>
</evidence>
<keyword evidence="1" id="KW-0812">Transmembrane</keyword>
<dbReference type="EMBL" id="BARW01036366">
    <property type="protein sequence ID" value="GAJ17396.1"/>
    <property type="molecule type" value="Genomic_DNA"/>
</dbReference>
<gene>
    <name evidence="2" type="ORF">S12H4_56465</name>
</gene>
<comment type="caution">
    <text evidence="2">The sequence shown here is derived from an EMBL/GenBank/DDBJ whole genome shotgun (WGS) entry which is preliminary data.</text>
</comment>
<feature type="transmembrane region" description="Helical" evidence="1">
    <location>
        <begin position="6"/>
        <end position="23"/>
    </location>
</feature>
<dbReference type="AlphaFoldDB" id="X1VMR1"/>
<keyword evidence="1" id="KW-0472">Membrane</keyword>
<reference evidence="2" key="1">
    <citation type="journal article" date="2014" name="Front. Microbiol.">
        <title>High frequency of phylogenetically diverse reductive dehalogenase-homologous genes in deep subseafloor sedimentary metagenomes.</title>
        <authorList>
            <person name="Kawai M."/>
            <person name="Futagami T."/>
            <person name="Toyoda A."/>
            <person name="Takaki Y."/>
            <person name="Nishi S."/>
            <person name="Hori S."/>
            <person name="Arai W."/>
            <person name="Tsubouchi T."/>
            <person name="Morono Y."/>
            <person name="Uchiyama I."/>
            <person name="Ito T."/>
            <person name="Fujiyama A."/>
            <person name="Inagaki F."/>
            <person name="Takami H."/>
        </authorList>
    </citation>
    <scope>NUCLEOTIDE SEQUENCE</scope>
    <source>
        <strain evidence="2">Expedition CK06-06</strain>
    </source>
</reference>
<organism evidence="2">
    <name type="scientific">marine sediment metagenome</name>
    <dbReference type="NCBI Taxonomy" id="412755"/>
    <lineage>
        <taxon>unclassified sequences</taxon>
        <taxon>metagenomes</taxon>
        <taxon>ecological metagenomes</taxon>
    </lineage>
</organism>
<accession>X1VMR1</accession>
<sequence length="33" mass="3723">MGSVIFLVIIGIIILMASIRVVTEYERGVIFRL</sequence>
<name>X1VMR1_9ZZZZ</name>